<proteinExistence type="predicted"/>
<dbReference type="Gene3D" id="2.60.120.620">
    <property type="entry name" value="q2cbj1_9rhob like domain"/>
    <property type="match status" value="1"/>
</dbReference>
<gene>
    <name evidence="1" type="ORF">METZ01_LOCUS492113</name>
</gene>
<protein>
    <recommendedName>
        <fullName evidence="2">Phytanoyl-CoA dioxygenase</fullName>
    </recommendedName>
</protein>
<evidence type="ECO:0008006" key="2">
    <source>
        <dbReference type="Google" id="ProtNLM"/>
    </source>
</evidence>
<dbReference type="Pfam" id="PF05721">
    <property type="entry name" value="PhyH"/>
    <property type="match status" value="1"/>
</dbReference>
<dbReference type="SUPFAM" id="SSF51197">
    <property type="entry name" value="Clavaminate synthase-like"/>
    <property type="match status" value="1"/>
</dbReference>
<reference evidence="1" key="1">
    <citation type="submission" date="2018-05" db="EMBL/GenBank/DDBJ databases">
        <authorList>
            <person name="Lanie J.A."/>
            <person name="Ng W.-L."/>
            <person name="Kazmierczak K.M."/>
            <person name="Andrzejewski T.M."/>
            <person name="Davidsen T.M."/>
            <person name="Wayne K.J."/>
            <person name="Tettelin H."/>
            <person name="Glass J.I."/>
            <person name="Rusch D."/>
            <person name="Podicherti R."/>
            <person name="Tsui H.-C.T."/>
            <person name="Winkler M.E."/>
        </authorList>
    </citation>
    <scope>NUCLEOTIDE SEQUENCE</scope>
</reference>
<dbReference type="PANTHER" id="PTHR37563">
    <property type="entry name" value="PHYTANOYL-COA DIOXYGENASE FAMILY PROTEIN (AFU_ORTHOLOGUE AFUA_2G03330)"/>
    <property type="match status" value="1"/>
</dbReference>
<dbReference type="AlphaFoldDB" id="A0A383D4Q5"/>
<organism evidence="1">
    <name type="scientific">marine metagenome</name>
    <dbReference type="NCBI Taxonomy" id="408172"/>
    <lineage>
        <taxon>unclassified sequences</taxon>
        <taxon>metagenomes</taxon>
        <taxon>ecological metagenomes</taxon>
    </lineage>
</organism>
<dbReference type="InterPro" id="IPR008775">
    <property type="entry name" value="Phytyl_CoA_dOase-like"/>
</dbReference>
<dbReference type="InterPro" id="IPR051961">
    <property type="entry name" value="Fungal_Metabolite_Diox"/>
</dbReference>
<sequence>MTNKIHSGEPYNSERTAEIVDELRTEGFVHLGPVLEPGEVAALRLALERKLTDQTILTDEAGDHIRGVSLMRMFEYDRSFRDLVVREPFPSLAEAVLGDDCHLMAQNALAYDSGQGGGWHVDDLVHFPATAGCHPDDLKVPCLVMQIFTPLTDMDEISGCTQVVPGSHNSGCRPPTDDEELVFRGRGPVSIEACAGDAYLFHNQIWHRGSKNFSK</sequence>
<name>A0A383D4Q5_9ZZZZ</name>
<accession>A0A383D4Q5</accession>
<dbReference type="PANTHER" id="PTHR37563:SF2">
    <property type="entry name" value="PHYTANOYL-COA DIOXYGENASE FAMILY PROTEIN (AFU_ORTHOLOGUE AFUA_2G03330)"/>
    <property type="match status" value="1"/>
</dbReference>
<dbReference type="EMBL" id="UINC01214157">
    <property type="protein sequence ID" value="SVE39259.1"/>
    <property type="molecule type" value="Genomic_DNA"/>
</dbReference>
<evidence type="ECO:0000313" key="1">
    <source>
        <dbReference type="EMBL" id="SVE39259.1"/>
    </source>
</evidence>
<feature type="non-terminal residue" evidence="1">
    <location>
        <position position="215"/>
    </location>
</feature>